<evidence type="ECO:0000313" key="1">
    <source>
        <dbReference type="EMBL" id="KAG0415778.1"/>
    </source>
</evidence>
<evidence type="ECO:0000313" key="2">
    <source>
        <dbReference type="Proteomes" id="UP000805193"/>
    </source>
</evidence>
<reference evidence="1 2" key="1">
    <citation type="journal article" date="2020" name="Cell">
        <title>Large-Scale Comparative Analyses of Tick Genomes Elucidate Their Genetic Diversity and Vector Capacities.</title>
        <authorList>
            <consortium name="Tick Genome and Microbiome Consortium (TIGMIC)"/>
            <person name="Jia N."/>
            <person name="Wang J."/>
            <person name="Shi W."/>
            <person name="Du L."/>
            <person name="Sun Y."/>
            <person name="Zhan W."/>
            <person name="Jiang J.F."/>
            <person name="Wang Q."/>
            <person name="Zhang B."/>
            <person name="Ji P."/>
            <person name="Bell-Sakyi L."/>
            <person name="Cui X.M."/>
            <person name="Yuan T.T."/>
            <person name="Jiang B.G."/>
            <person name="Yang W.F."/>
            <person name="Lam T.T."/>
            <person name="Chang Q.C."/>
            <person name="Ding S.J."/>
            <person name="Wang X.J."/>
            <person name="Zhu J.G."/>
            <person name="Ruan X.D."/>
            <person name="Zhao L."/>
            <person name="Wei J.T."/>
            <person name="Ye R.Z."/>
            <person name="Que T.C."/>
            <person name="Du C.H."/>
            <person name="Zhou Y.H."/>
            <person name="Cheng J.X."/>
            <person name="Dai P.F."/>
            <person name="Guo W.B."/>
            <person name="Han X.H."/>
            <person name="Huang E.J."/>
            <person name="Li L.F."/>
            <person name="Wei W."/>
            <person name="Gao Y.C."/>
            <person name="Liu J.Z."/>
            <person name="Shao H.Z."/>
            <person name="Wang X."/>
            <person name="Wang C.C."/>
            <person name="Yang T.C."/>
            <person name="Huo Q.B."/>
            <person name="Li W."/>
            <person name="Chen H.Y."/>
            <person name="Chen S.E."/>
            <person name="Zhou L.G."/>
            <person name="Ni X.B."/>
            <person name="Tian J.H."/>
            <person name="Sheng Y."/>
            <person name="Liu T."/>
            <person name="Pan Y.S."/>
            <person name="Xia L.Y."/>
            <person name="Li J."/>
            <person name="Zhao F."/>
            <person name="Cao W.C."/>
        </authorList>
    </citation>
    <scope>NUCLEOTIDE SEQUENCE [LARGE SCALE GENOMIC DNA]</scope>
    <source>
        <strain evidence="1">Iper-2018</strain>
    </source>
</reference>
<name>A0AC60P9H4_IXOPE</name>
<gene>
    <name evidence="1" type="ORF">HPB47_007052</name>
</gene>
<comment type="caution">
    <text evidence="1">The sequence shown here is derived from an EMBL/GenBank/DDBJ whole genome shotgun (WGS) entry which is preliminary data.</text>
</comment>
<dbReference type="EMBL" id="JABSTQ010011032">
    <property type="protein sequence ID" value="KAG0415778.1"/>
    <property type="molecule type" value="Genomic_DNA"/>
</dbReference>
<keyword evidence="2" id="KW-1185">Reference proteome</keyword>
<protein>
    <submittedName>
        <fullName evidence="1">Uncharacterized protein</fullName>
    </submittedName>
</protein>
<sequence>MPQLEVGRTTGGIRIVVTTIFAAFRDDNGHIHDAPHDVRPRSTTEEEDRSIVAAAVDEPFMTASHIRGEPHLNKRVLGAMLCARSQFELRDTKISACGLLRSTDHGRLKTGKPLFSATSPLSQLTGTKDGKFGEREGHARGKEWVTNR</sequence>
<proteinExistence type="predicted"/>
<organism evidence="1 2">
    <name type="scientific">Ixodes persulcatus</name>
    <name type="common">Taiga tick</name>
    <dbReference type="NCBI Taxonomy" id="34615"/>
    <lineage>
        <taxon>Eukaryota</taxon>
        <taxon>Metazoa</taxon>
        <taxon>Ecdysozoa</taxon>
        <taxon>Arthropoda</taxon>
        <taxon>Chelicerata</taxon>
        <taxon>Arachnida</taxon>
        <taxon>Acari</taxon>
        <taxon>Parasitiformes</taxon>
        <taxon>Ixodida</taxon>
        <taxon>Ixodoidea</taxon>
        <taxon>Ixodidae</taxon>
        <taxon>Ixodinae</taxon>
        <taxon>Ixodes</taxon>
    </lineage>
</organism>
<dbReference type="Proteomes" id="UP000805193">
    <property type="component" value="Unassembled WGS sequence"/>
</dbReference>
<accession>A0AC60P9H4</accession>